<dbReference type="GO" id="GO:0005524">
    <property type="term" value="F:ATP binding"/>
    <property type="evidence" value="ECO:0007669"/>
    <property type="project" value="UniProtKB-KW"/>
</dbReference>
<dbReference type="InterPro" id="IPR027417">
    <property type="entry name" value="P-loop_NTPase"/>
</dbReference>
<keyword evidence="3" id="KW-0067">ATP-binding</keyword>
<feature type="domain" description="AAA" evidence="1">
    <location>
        <begin position="18"/>
        <end position="151"/>
    </location>
</feature>
<keyword evidence="4" id="KW-1185">Reference proteome</keyword>
<proteinExistence type="predicted"/>
<dbReference type="Pfam" id="PF13635">
    <property type="entry name" value="DUF4143"/>
    <property type="match status" value="1"/>
</dbReference>
<dbReference type="InterPro" id="IPR025420">
    <property type="entry name" value="DUF4143"/>
</dbReference>
<dbReference type="PANTHER" id="PTHR33295:SF7">
    <property type="entry name" value="ATPASE"/>
    <property type="match status" value="1"/>
</dbReference>
<dbReference type="RefSeq" id="WP_405311844.1">
    <property type="nucleotide sequence ID" value="NZ_CP088155.1"/>
</dbReference>
<dbReference type="PANTHER" id="PTHR33295">
    <property type="entry name" value="ATPASE"/>
    <property type="match status" value="1"/>
</dbReference>
<accession>A0ABZ2TLT4</accession>
<dbReference type="InterPro" id="IPR041682">
    <property type="entry name" value="AAA_14"/>
</dbReference>
<name>A0ABZ2TLT4_9BACT</name>
<feature type="domain" description="DUF4143" evidence="2">
    <location>
        <begin position="225"/>
        <end position="383"/>
    </location>
</feature>
<keyword evidence="3" id="KW-0547">Nucleotide-binding</keyword>
<dbReference type="EMBL" id="CP088155">
    <property type="protein sequence ID" value="WYM97418.1"/>
    <property type="molecule type" value="Genomic_DNA"/>
</dbReference>
<evidence type="ECO:0000313" key="3">
    <source>
        <dbReference type="EMBL" id="WYM97418.1"/>
    </source>
</evidence>
<dbReference type="Pfam" id="PF13173">
    <property type="entry name" value="AAA_14"/>
    <property type="match status" value="1"/>
</dbReference>
<sequence>MFKRQISTSINEWYNNTKNALLIDGARQIGKTTTIQEFLKKNKKINYIEINLIENKLALEAFNTSKDSEDLLLRISSFTKTEMVENKTIIFVDEIQEAKDAITPIKFLIQNSKYRFIFSGSLLGIKMNEILSIPTGYLQVMQMYPMNFEEFITALGTNSQTISYLEKCFKNKEIVDPIIHKQFLNLFHIYLVVGGMPKAVSEFVNTRNVYKVNQVLNDIDFAYRYDISKYEKNNKLLIQEIYDLIPSELNSQNKRFILKNLNEKARFYKLETSFSWLKNSGTGLFVHNVKNPTYPLLANKERTLFKLFLSDVGLLTYKMYEGNQASILNEDVGNYGAIYEDVIAQELIAHNYNLFFHSNKKYGEIDFLIEENSKVIPIEIKSGKDYKRHSALNNLLNNNAFDLEKGYVFCNGNLELKNKVIYLPIYMIMFIKKEPLEKNQIIDINAF</sequence>
<reference evidence="3" key="1">
    <citation type="submission" date="2021-11" db="EMBL/GenBank/DDBJ databases">
        <title>The first genome sequence of unculturable Mycoplasma faucium obtained by de novo assembly of metagenomic reads.</title>
        <authorList>
            <person name="Sabat A.J."/>
            <person name="Bathoorn E."/>
            <person name="Akkerboom V."/>
            <person name="Friedrich A.W."/>
        </authorList>
    </citation>
    <scope>NUCLEOTIDE SEQUENCE [LARGE SCALE GENOMIC DNA]</scope>
    <source>
        <strain evidence="3">UMCG-MFM1</strain>
    </source>
</reference>
<dbReference type="Proteomes" id="UP001622612">
    <property type="component" value="Chromosome"/>
</dbReference>
<dbReference type="Gene3D" id="3.40.50.300">
    <property type="entry name" value="P-loop containing nucleotide triphosphate hydrolases"/>
    <property type="match status" value="1"/>
</dbReference>
<dbReference type="SUPFAM" id="SSF52540">
    <property type="entry name" value="P-loop containing nucleoside triphosphate hydrolases"/>
    <property type="match status" value="1"/>
</dbReference>
<organism evidence="3 4">
    <name type="scientific">Metamycoplasma faucium</name>
    <dbReference type="NCBI Taxonomy" id="56142"/>
    <lineage>
        <taxon>Bacteria</taxon>
        <taxon>Bacillati</taxon>
        <taxon>Mycoplasmatota</taxon>
        <taxon>Mycoplasmoidales</taxon>
        <taxon>Metamycoplasmataceae</taxon>
        <taxon>Metamycoplasma</taxon>
    </lineage>
</organism>
<evidence type="ECO:0000259" key="2">
    <source>
        <dbReference type="Pfam" id="PF13635"/>
    </source>
</evidence>
<evidence type="ECO:0000313" key="4">
    <source>
        <dbReference type="Proteomes" id="UP001622612"/>
    </source>
</evidence>
<evidence type="ECO:0000259" key="1">
    <source>
        <dbReference type="Pfam" id="PF13173"/>
    </source>
</evidence>
<gene>
    <name evidence="3" type="ORF">LQ356_00770</name>
</gene>
<protein>
    <submittedName>
        <fullName evidence="3">ATP-binding protein</fullName>
    </submittedName>
</protein>